<accession>A0ABY7E4J6</accession>
<evidence type="ECO:0000313" key="2">
    <source>
        <dbReference type="Proteomes" id="UP001164746"/>
    </source>
</evidence>
<dbReference type="EMBL" id="CP111015">
    <property type="protein sequence ID" value="WAR03451.1"/>
    <property type="molecule type" value="Genomic_DNA"/>
</dbReference>
<name>A0ABY7E4J6_MYAAR</name>
<protein>
    <submittedName>
        <fullName evidence="1">Uncharacterized protein</fullName>
    </submittedName>
</protein>
<proteinExistence type="predicted"/>
<dbReference type="Proteomes" id="UP001164746">
    <property type="component" value="Chromosome 4"/>
</dbReference>
<gene>
    <name evidence="1" type="ORF">MAR_010009</name>
</gene>
<reference evidence="1" key="1">
    <citation type="submission" date="2022-11" db="EMBL/GenBank/DDBJ databases">
        <title>Centuries of genome instability and evolution in soft-shell clam transmissible cancer (bioRxiv).</title>
        <authorList>
            <person name="Hart S.F.M."/>
            <person name="Yonemitsu M.A."/>
            <person name="Giersch R.M."/>
            <person name="Beal B.F."/>
            <person name="Arriagada G."/>
            <person name="Davis B.W."/>
            <person name="Ostrander E.A."/>
            <person name="Goff S.P."/>
            <person name="Metzger M.J."/>
        </authorList>
    </citation>
    <scope>NUCLEOTIDE SEQUENCE</scope>
    <source>
        <strain evidence="1">MELC-2E11</strain>
        <tissue evidence="1">Siphon/mantle</tissue>
    </source>
</reference>
<evidence type="ECO:0000313" key="1">
    <source>
        <dbReference type="EMBL" id="WAR03451.1"/>
    </source>
</evidence>
<keyword evidence="2" id="KW-1185">Reference proteome</keyword>
<organism evidence="1 2">
    <name type="scientific">Mya arenaria</name>
    <name type="common">Soft-shell clam</name>
    <dbReference type="NCBI Taxonomy" id="6604"/>
    <lineage>
        <taxon>Eukaryota</taxon>
        <taxon>Metazoa</taxon>
        <taxon>Spiralia</taxon>
        <taxon>Lophotrochozoa</taxon>
        <taxon>Mollusca</taxon>
        <taxon>Bivalvia</taxon>
        <taxon>Autobranchia</taxon>
        <taxon>Heteroconchia</taxon>
        <taxon>Euheterodonta</taxon>
        <taxon>Imparidentia</taxon>
        <taxon>Neoheterodontei</taxon>
        <taxon>Myida</taxon>
        <taxon>Myoidea</taxon>
        <taxon>Myidae</taxon>
        <taxon>Mya</taxon>
    </lineage>
</organism>
<sequence>MVVLIDIPLQQNKHMNLMCSYYDFTFENIKDTVCHCVEDHPAEKVSYMWKSIDGRSNRQRTYNVLGSNVTGKEISFDPQSGKMIVPTESTASDSPVRKLHKINTPSKSIQRQLYSQLEVDQEHVEDLSSTEATNSVADLSELLDTTVLYSDSEPDIEEYERMENANDIPDAVMADTQTVQMVVHQLKTLLPSVTTHLVDCGRLHDG</sequence>